<evidence type="ECO:0000313" key="3">
    <source>
        <dbReference type="Proteomes" id="UP000324222"/>
    </source>
</evidence>
<reference evidence="2 3" key="1">
    <citation type="submission" date="2019-05" db="EMBL/GenBank/DDBJ databases">
        <title>Another draft genome of Portunus trituberculatus and its Hox gene families provides insights of decapod evolution.</title>
        <authorList>
            <person name="Jeong J.-H."/>
            <person name="Song I."/>
            <person name="Kim S."/>
            <person name="Choi T."/>
            <person name="Kim D."/>
            <person name="Ryu S."/>
            <person name="Kim W."/>
        </authorList>
    </citation>
    <scope>NUCLEOTIDE SEQUENCE [LARGE SCALE GENOMIC DNA]</scope>
    <source>
        <tissue evidence="2">Muscle</tissue>
    </source>
</reference>
<evidence type="ECO:0008006" key="4">
    <source>
        <dbReference type="Google" id="ProtNLM"/>
    </source>
</evidence>
<name>A0A5B7IVQ3_PORTR</name>
<accession>A0A5B7IVQ3</accession>
<feature type="signal peptide" evidence="1">
    <location>
        <begin position="1"/>
        <end position="18"/>
    </location>
</feature>
<dbReference type="AlphaFoldDB" id="A0A5B7IVQ3"/>
<sequence length="81" mass="8986">MLVLRVFAALAVFTPLLRRNGQRTAEGTWTRRRRGGGGEEAAVKRIRRSKCFLGVGLFGRGSPSWTNTVLTFHPGAFVLVR</sequence>
<gene>
    <name evidence="2" type="ORF">E2C01_081229</name>
</gene>
<keyword evidence="1" id="KW-0732">Signal</keyword>
<comment type="caution">
    <text evidence="2">The sequence shown here is derived from an EMBL/GenBank/DDBJ whole genome shotgun (WGS) entry which is preliminary data.</text>
</comment>
<organism evidence="2 3">
    <name type="scientific">Portunus trituberculatus</name>
    <name type="common">Swimming crab</name>
    <name type="synonym">Neptunus trituberculatus</name>
    <dbReference type="NCBI Taxonomy" id="210409"/>
    <lineage>
        <taxon>Eukaryota</taxon>
        <taxon>Metazoa</taxon>
        <taxon>Ecdysozoa</taxon>
        <taxon>Arthropoda</taxon>
        <taxon>Crustacea</taxon>
        <taxon>Multicrustacea</taxon>
        <taxon>Malacostraca</taxon>
        <taxon>Eumalacostraca</taxon>
        <taxon>Eucarida</taxon>
        <taxon>Decapoda</taxon>
        <taxon>Pleocyemata</taxon>
        <taxon>Brachyura</taxon>
        <taxon>Eubrachyura</taxon>
        <taxon>Portunoidea</taxon>
        <taxon>Portunidae</taxon>
        <taxon>Portuninae</taxon>
        <taxon>Portunus</taxon>
    </lineage>
</organism>
<keyword evidence="3" id="KW-1185">Reference proteome</keyword>
<dbReference type="Proteomes" id="UP000324222">
    <property type="component" value="Unassembled WGS sequence"/>
</dbReference>
<dbReference type="EMBL" id="VSRR010071336">
    <property type="protein sequence ID" value="MPC86403.1"/>
    <property type="molecule type" value="Genomic_DNA"/>
</dbReference>
<evidence type="ECO:0000256" key="1">
    <source>
        <dbReference type="SAM" id="SignalP"/>
    </source>
</evidence>
<protein>
    <recommendedName>
        <fullName evidence="4">Secreted protein</fullName>
    </recommendedName>
</protein>
<feature type="chain" id="PRO_5022671679" description="Secreted protein" evidence="1">
    <location>
        <begin position="19"/>
        <end position="81"/>
    </location>
</feature>
<proteinExistence type="predicted"/>
<evidence type="ECO:0000313" key="2">
    <source>
        <dbReference type="EMBL" id="MPC86403.1"/>
    </source>
</evidence>